<dbReference type="Pfam" id="PF13561">
    <property type="entry name" value="adh_short_C2"/>
    <property type="match status" value="1"/>
</dbReference>
<dbReference type="FunFam" id="3.40.50.720:FF:000084">
    <property type="entry name" value="Short-chain dehydrogenase reductase"/>
    <property type="match status" value="1"/>
</dbReference>
<dbReference type="AlphaFoldDB" id="A0A7R9Q6T8"/>
<keyword evidence="1" id="KW-0732">Signal</keyword>
<dbReference type="SUPFAM" id="SSF51735">
    <property type="entry name" value="NAD(P)-binding Rossmann-fold domains"/>
    <property type="match status" value="3"/>
</dbReference>
<dbReference type="EMBL" id="CAJPIZ010014583">
    <property type="protein sequence ID" value="CAG2114843.1"/>
    <property type="molecule type" value="Genomic_DNA"/>
</dbReference>
<dbReference type="InterPro" id="IPR036291">
    <property type="entry name" value="NAD(P)-bd_dom_sf"/>
</dbReference>
<proteinExistence type="predicted"/>
<feature type="signal peptide" evidence="1">
    <location>
        <begin position="1"/>
        <end position="17"/>
    </location>
</feature>
<dbReference type="PANTHER" id="PTHR43975:SF2">
    <property type="entry name" value="EG:BACR7A4.14 PROTEIN-RELATED"/>
    <property type="match status" value="1"/>
</dbReference>
<dbReference type="PRINTS" id="PR00080">
    <property type="entry name" value="SDRFAMILY"/>
</dbReference>
<dbReference type="OrthoDB" id="10400110at2759"/>
<accession>A0A7R9Q6T8</accession>
<dbReference type="Gene3D" id="3.40.50.720">
    <property type="entry name" value="NAD(P)-binding Rossmann-like Domain"/>
    <property type="match status" value="3"/>
</dbReference>
<organism evidence="2">
    <name type="scientific">Medioppia subpectinata</name>
    <dbReference type="NCBI Taxonomy" id="1979941"/>
    <lineage>
        <taxon>Eukaryota</taxon>
        <taxon>Metazoa</taxon>
        <taxon>Ecdysozoa</taxon>
        <taxon>Arthropoda</taxon>
        <taxon>Chelicerata</taxon>
        <taxon>Arachnida</taxon>
        <taxon>Acari</taxon>
        <taxon>Acariformes</taxon>
        <taxon>Sarcoptiformes</taxon>
        <taxon>Oribatida</taxon>
        <taxon>Brachypylina</taxon>
        <taxon>Oppioidea</taxon>
        <taxon>Oppiidae</taxon>
        <taxon>Medioppia</taxon>
    </lineage>
</organism>
<dbReference type="PRINTS" id="PR00081">
    <property type="entry name" value="GDHRDH"/>
</dbReference>
<evidence type="ECO:0000313" key="3">
    <source>
        <dbReference type="Proteomes" id="UP000759131"/>
    </source>
</evidence>
<dbReference type="Proteomes" id="UP000759131">
    <property type="component" value="Unassembled WGS sequence"/>
</dbReference>
<dbReference type="InterPro" id="IPR002347">
    <property type="entry name" value="SDR_fam"/>
</dbReference>
<dbReference type="EMBL" id="OC869158">
    <property type="protein sequence ID" value="CAD7634413.1"/>
    <property type="molecule type" value="Genomic_DNA"/>
</dbReference>
<dbReference type="PANTHER" id="PTHR43975">
    <property type="entry name" value="ZGC:101858"/>
    <property type="match status" value="1"/>
</dbReference>
<feature type="chain" id="PRO_5036211741" evidence="1">
    <location>
        <begin position="18"/>
        <end position="590"/>
    </location>
</feature>
<evidence type="ECO:0000256" key="1">
    <source>
        <dbReference type="SAM" id="SignalP"/>
    </source>
</evidence>
<protein>
    <submittedName>
        <fullName evidence="2">Uncharacterized protein</fullName>
    </submittedName>
</protein>
<gene>
    <name evidence="2" type="ORF">OSB1V03_LOCUS14809</name>
</gene>
<dbReference type="Pfam" id="PF00106">
    <property type="entry name" value="adh_short"/>
    <property type="match status" value="2"/>
</dbReference>
<sequence>MKFLIALMCGLVCIVSADYSKEDYKAVATSRDFTGSVVVVTGSSSGIGEGIVKLFSILGANVVVTGRKAQDVQRVAKEVQELSPLKLKPLEVVGDLTKTSDINNLIDSTVKTFGKIDVLVNNAGIYPETNITQSDLLSVWDQVFAVDLRAVVELIHRSVPHLEKTNGTIIDISSVLSLAPVCITTRPGEGIVKLFSILGANVVVTGRKAQDVQRVSKEVQELSPLKLKPLEVVGDLTKTSDINNLIDSTVKTFGKIDVLVNNAGIYPETNITQPDLLSVWDQVFAVDLRAVVELIHRSVPHLEKTNGTIIDISSVLSLAPTKTMLAYAPAKAGLDMLTKILALELGPKGIRVNTVNPGTIQNRDILTPIEKLSAKYTPLGRVGQPLDIARAVAFLASTDAHFITGANVVVDGGFLSALMCGLVCIVSADYPIEDYKAVAKSRDFTGSVVVVTGSSSGIGEGIVKLFSILGANVVVTGRTAQDVQRVAKEVQELSPLKLKPLEVVGDLTKTSDVNNLIDSTVKTFSKIDVLVNNAGIYPQTNITQTDLLSVWDQIFAVDLRAVVELIHRSVPHLEKTNGTIIDISSVASLA</sequence>
<name>A0A7R9Q6T8_9ACAR</name>
<evidence type="ECO:0000313" key="2">
    <source>
        <dbReference type="EMBL" id="CAD7634413.1"/>
    </source>
</evidence>
<reference evidence="2" key="1">
    <citation type="submission" date="2020-11" db="EMBL/GenBank/DDBJ databases">
        <authorList>
            <person name="Tran Van P."/>
        </authorList>
    </citation>
    <scope>NUCLEOTIDE SEQUENCE</scope>
</reference>
<feature type="non-terminal residue" evidence="2">
    <location>
        <position position="590"/>
    </location>
</feature>
<keyword evidence="3" id="KW-1185">Reference proteome</keyword>